<organism evidence="12 13">
    <name type="scientific">Paenibacillus chartarius</name>
    <dbReference type="NCBI Taxonomy" id="747481"/>
    <lineage>
        <taxon>Bacteria</taxon>
        <taxon>Bacillati</taxon>
        <taxon>Bacillota</taxon>
        <taxon>Bacilli</taxon>
        <taxon>Bacillales</taxon>
        <taxon>Paenibacillaceae</taxon>
        <taxon>Paenibacillus</taxon>
    </lineage>
</organism>
<accession>A0ABV6DIQ2</accession>
<comment type="similarity">
    <text evidence="2">Belongs to the class-V pyridoxal-phosphate-dependent aminotransferase family. NifS/IscS subfamily.</text>
</comment>
<sequence>MNPIYLDHAATTPLHREVLEAMLPYLTDHYGNPSSIHSFGRATRTALNRARDGLAAQLGCKPGELVFTSGGTESNNTAVFGAVALASKKQKDRRPHIISTTIEHHAVLHPCERLEQLGFEVTYVEADSSGIVDSARIEAAIKPETALISVMYVNNEIGTVQPIEAIGRTARDRGILFHVDAVQALGKLPIRLSELPVDMVSFSAHKVYGPKGVGALYLHASVPLPALLLGGNQERKRRSGTENVAGIVGFAKAADLFARRIDEQNAAIEELRTRLVNGLTERIGSSSIVINGHPSQRVPHIINLSLPGLDTETLLMNLDLEGIAVSSGSACTSGSLETSHVLRAMHLSDEVTRSAIRISLGLGNSIQEIDAAVEIIETIWRRHTYR</sequence>
<evidence type="ECO:0000256" key="7">
    <source>
        <dbReference type="ARBA" id="ARBA00023004"/>
    </source>
</evidence>
<protein>
    <recommendedName>
        <fullName evidence="3">cysteine desulfurase</fullName>
        <ecNumber evidence="3">2.8.1.7</ecNumber>
    </recommendedName>
</protein>
<dbReference type="InterPro" id="IPR000192">
    <property type="entry name" value="Aminotrans_V_dom"/>
</dbReference>
<evidence type="ECO:0000256" key="5">
    <source>
        <dbReference type="ARBA" id="ARBA00022723"/>
    </source>
</evidence>
<dbReference type="Proteomes" id="UP001589776">
    <property type="component" value="Unassembled WGS sequence"/>
</dbReference>
<reference evidence="12 13" key="1">
    <citation type="submission" date="2024-09" db="EMBL/GenBank/DDBJ databases">
        <authorList>
            <person name="Sun Q."/>
            <person name="Mori K."/>
        </authorList>
    </citation>
    <scope>NUCLEOTIDE SEQUENCE [LARGE SCALE GENOMIC DNA]</scope>
    <source>
        <strain evidence="12 13">CCM 7759</strain>
    </source>
</reference>
<evidence type="ECO:0000256" key="4">
    <source>
        <dbReference type="ARBA" id="ARBA00022679"/>
    </source>
</evidence>
<dbReference type="NCBIfam" id="NF002806">
    <property type="entry name" value="PRK02948.1"/>
    <property type="match status" value="1"/>
</dbReference>
<keyword evidence="4" id="KW-0808">Transferase</keyword>
<dbReference type="Gene3D" id="3.40.640.10">
    <property type="entry name" value="Type I PLP-dependent aspartate aminotransferase-like (Major domain)"/>
    <property type="match status" value="1"/>
</dbReference>
<dbReference type="SUPFAM" id="SSF53383">
    <property type="entry name" value="PLP-dependent transferases"/>
    <property type="match status" value="1"/>
</dbReference>
<dbReference type="InterPro" id="IPR015422">
    <property type="entry name" value="PyrdxlP-dep_Trfase_small"/>
</dbReference>
<comment type="cofactor">
    <cofactor evidence="1 10">
        <name>pyridoxal 5'-phosphate</name>
        <dbReference type="ChEBI" id="CHEBI:597326"/>
    </cofactor>
</comment>
<dbReference type="EC" id="2.8.1.7" evidence="3"/>
<evidence type="ECO:0000256" key="6">
    <source>
        <dbReference type="ARBA" id="ARBA00022898"/>
    </source>
</evidence>
<evidence type="ECO:0000313" key="13">
    <source>
        <dbReference type="Proteomes" id="UP001589776"/>
    </source>
</evidence>
<dbReference type="InterPro" id="IPR016454">
    <property type="entry name" value="Cysteine_dSase"/>
</dbReference>
<evidence type="ECO:0000256" key="2">
    <source>
        <dbReference type="ARBA" id="ARBA00006490"/>
    </source>
</evidence>
<dbReference type="PANTHER" id="PTHR11601">
    <property type="entry name" value="CYSTEINE DESULFURYLASE FAMILY MEMBER"/>
    <property type="match status" value="1"/>
</dbReference>
<evidence type="ECO:0000313" key="12">
    <source>
        <dbReference type="EMBL" id="MFC0212534.1"/>
    </source>
</evidence>
<gene>
    <name evidence="12" type="ORF">ACFFK0_08670</name>
</gene>
<keyword evidence="6" id="KW-0663">Pyridoxal phosphate</keyword>
<keyword evidence="5" id="KW-0479">Metal-binding</keyword>
<keyword evidence="8" id="KW-0411">Iron-sulfur</keyword>
<evidence type="ECO:0000256" key="3">
    <source>
        <dbReference type="ARBA" id="ARBA00012239"/>
    </source>
</evidence>
<dbReference type="PIRSF" id="PIRSF005572">
    <property type="entry name" value="NifS"/>
    <property type="match status" value="1"/>
</dbReference>
<dbReference type="PANTHER" id="PTHR11601:SF34">
    <property type="entry name" value="CYSTEINE DESULFURASE"/>
    <property type="match status" value="1"/>
</dbReference>
<evidence type="ECO:0000256" key="1">
    <source>
        <dbReference type="ARBA" id="ARBA00001933"/>
    </source>
</evidence>
<dbReference type="InterPro" id="IPR015424">
    <property type="entry name" value="PyrdxlP-dep_Trfase"/>
</dbReference>
<dbReference type="EMBL" id="JBHLWN010000031">
    <property type="protein sequence ID" value="MFC0212534.1"/>
    <property type="molecule type" value="Genomic_DNA"/>
</dbReference>
<keyword evidence="7" id="KW-0408">Iron</keyword>
<keyword evidence="13" id="KW-1185">Reference proteome</keyword>
<name>A0ABV6DIQ2_9BACL</name>
<comment type="catalytic activity">
    <reaction evidence="9">
        <text>(sulfur carrier)-H + L-cysteine = (sulfur carrier)-SH + L-alanine</text>
        <dbReference type="Rhea" id="RHEA:43892"/>
        <dbReference type="Rhea" id="RHEA-COMP:14737"/>
        <dbReference type="Rhea" id="RHEA-COMP:14739"/>
        <dbReference type="ChEBI" id="CHEBI:29917"/>
        <dbReference type="ChEBI" id="CHEBI:35235"/>
        <dbReference type="ChEBI" id="CHEBI:57972"/>
        <dbReference type="ChEBI" id="CHEBI:64428"/>
        <dbReference type="EC" id="2.8.1.7"/>
    </reaction>
</comment>
<evidence type="ECO:0000256" key="10">
    <source>
        <dbReference type="RuleBase" id="RU004504"/>
    </source>
</evidence>
<dbReference type="RefSeq" id="WP_377469718.1">
    <property type="nucleotide sequence ID" value="NZ_JBHLWN010000031.1"/>
</dbReference>
<evidence type="ECO:0000256" key="9">
    <source>
        <dbReference type="ARBA" id="ARBA00050776"/>
    </source>
</evidence>
<dbReference type="Gene3D" id="1.10.260.50">
    <property type="match status" value="1"/>
</dbReference>
<comment type="caution">
    <text evidence="12">The sequence shown here is derived from an EMBL/GenBank/DDBJ whole genome shotgun (WGS) entry which is preliminary data.</text>
</comment>
<feature type="domain" description="Aminotransferase class V" evidence="11">
    <location>
        <begin position="4"/>
        <end position="371"/>
    </location>
</feature>
<dbReference type="Pfam" id="PF00266">
    <property type="entry name" value="Aminotran_5"/>
    <property type="match status" value="1"/>
</dbReference>
<evidence type="ECO:0000256" key="8">
    <source>
        <dbReference type="ARBA" id="ARBA00023014"/>
    </source>
</evidence>
<proteinExistence type="inferred from homology"/>
<dbReference type="InterPro" id="IPR015421">
    <property type="entry name" value="PyrdxlP-dep_Trfase_major"/>
</dbReference>
<dbReference type="Gene3D" id="3.90.1150.10">
    <property type="entry name" value="Aspartate Aminotransferase, domain 1"/>
    <property type="match status" value="1"/>
</dbReference>
<evidence type="ECO:0000259" key="11">
    <source>
        <dbReference type="Pfam" id="PF00266"/>
    </source>
</evidence>
<dbReference type="PROSITE" id="PS00595">
    <property type="entry name" value="AA_TRANSFER_CLASS_5"/>
    <property type="match status" value="1"/>
</dbReference>
<dbReference type="InterPro" id="IPR020578">
    <property type="entry name" value="Aminotrans_V_PyrdxlP_BS"/>
</dbReference>